<accession>A0AA37SE29</accession>
<protein>
    <submittedName>
        <fullName evidence="1">Uncharacterized protein</fullName>
    </submittedName>
</protein>
<reference evidence="1" key="2">
    <citation type="submission" date="2023-01" db="EMBL/GenBank/DDBJ databases">
        <title>Draft genome sequence of Litoribrevibacter albus strain NBRC 110071.</title>
        <authorList>
            <person name="Sun Q."/>
            <person name="Mori K."/>
        </authorList>
    </citation>
    <scope>NUCLEOTIDE SEQUENCE</scope>
    <source>
        <strain evidence="1">NBRC 110071</strain>
    </source>
</reference>
<evidence type="ECO:0000313" key="2">
    <source>
        <dbReference type="Proteomes" id="UP001161389"/>
    </source>
</evidence>
<proteinExistence type="predicted"/>
<sequence>MQLTSTSTEELGKNRMFNTMELRLIRYSVKQTMENLKKRKSILDPESDDSVEITNDLMMFQNILEKINEKPEV</sequence>
<organism evidence="1 2">
    <name type="scientific">Litoribrevibacter albus</name>
    <dbReference type="NCBI Taxonomy" id="1473156"/>
    <lineage>
        <taxon>Bacteria</taxon>
        <taxon>Pseudomonadati</taxon>
        <taxon>Pseudomonadota</taxon>
        <taxon>Gammaproteobacteria</taxon>
        <taxon>Oceanospirillales</taxon>
        <taxon>Oceanospirillaceae</taxon>
        <taxon>Litoribrevibacter</taxon>
    </lineage>
</organism>
<dbReference type="AlphaFoldDB" id="A0AA37SE29"/>
<dbReference type="Proteomes" id="UP001161389">
    <property type="component" value="Unassembled WGS sequence"/>
</dbReference>
<dbReference type="EMBL" id="BSNM01000016">
    <property type="protein sequence ID" value="GLQ32853.1"/>
    <property type="molecule type" value="Genomic_DNA"/>
</dbReference>
<keyword evidence="2" id="KW-1185">Reference proteome</keyword>
<gene>
    <name evidence="1" type="ORF">GCM10007876_33320</name>
</gene>
<evidence type="ECO:0000313" key="1">
    <source>
        <dbReference type="EMBL" id="GLQ32853.1"/>
    </source>
</evidence>
<reference evidence="1" key="1">
    <citation type="journal article" date="2014" name="Int. J. Syst. Evol. Microbiol.">
        <title>Complete genome sequence of Corynebacterium casei LMG S-19264T (=DSM 44701T), isolated from a smear-ripened cheese.</title>
        <authorList>
            <consortium name="US DOE Joint Genome Institute (JGI-PGF)"/>
            <person name="Walter F."/>
            <person name="Albersmeier A."/>
            <person name="Kalinowski J."/>
            <person name="Ruckert C."/>
        </authorList>
    </citation>
    <scope>NUCLEOTIDE SEQUENCE</scope>
    <source>
        <strain evidence="1">NBRC 110071</strain>
    </source>
</reference>
<name>A0AA37SE29_9GAMM</name>
<comment type="caution">
    <text evidence="1">The sequence shown here is derived from an EMBL/GenBank/DDBJ whole genome shotgun (WGS) entry which is preliminary data.</text>
</comment>